<feature type="compositionally biased region" description="Basic residues" evidence="20">
    <location>
        <begin position="751"/>
        <end position="765"/>
    </location>
</feature>
<evidence type="ECO:0000256" key="12">
    <source>
        <dbReference type="ARBA" id="ARBA00022842"/>
    </source>
</evidence>
<dbReference type="InterPro" id="IPR015222">
    <property type="entry name" value="Tam41"/>
</dbReference>
<name>A0AAV8XM99_9CUCU</name>
<keyword evidence="8" id="KW-0444">Lipid biosynthesis</keyword>
<feature type="compositionally biased region" description="Basic and acidic residues" evidence="20">
    <location>
        <begin position="467"/>
        <end position="482"/>
    </location>
</feature>
<keyword evidence="10" id="KW-0548">Nucleotidyltransferase</keyword>
<feature type="compositionally biased region" description="Basic and acidic residues" evidence="20">
    <location>
        <begin position="359"/>
        <end position="390"/>
    </location>
</feature>
<evidence type="ECO:0000256" key="16">
    <source>
        <dbReference type="ARBA" id="ARBA00023209"/>
    </source>
</evidence>
<dbReference type="EC" id="2.7.7.41" evidence="6"/>
<dbReference type="GO" id="GO:0032049">
    <property type="term" value="P:cardiolipin biosynthetic process"/>
    <property type="evidence" value="ECO:0007669"/>
    <property type="project" value="InterPro"/>
</dbReference>
<keyword evidence="22" id="KW-1185">Reference proteome</keyword>
<comment type="pathway">
    <text evidence="4">Lipid metabolism.</text>
</comment>
<keyword evidence="13" id="KW-0443">Lipid metabolism</keyword>
<feature type="compositionally biased region" description="Basic and acidic residues" evidence="20">
    <location>
        <begin position="409"/>
        <end position="421"/>
    </location>
</feature>
<evidence type="ECO:0000256" key="4">
    <source>
        <dbReference type="ARBA" id="ARBA00005189"/>
    </source>
</evidence>
<gene>
    <name evidence="21" type="ORF">NQ314_010871</name>
</gene>
<sequence length="765" mass="87528">MASTKVTIIPPIYKRILSKFPQNFTFCFAYGSAVKKQLQNKTSENLIDLIFCVNNPSAWHEANLKHNSSHYSGVKYFGHNFISRYQQNFGAKVYFNTLVPLDDIWIKYGVVATDDLVTDLLEWSDLYLAGRLHKPVEIIIKPLSSELETALQLNLQSAVHAALLILPDSFTEYEFYHTISNLSYSGDFRMTFGENKNKVENIVKPQLLGFRQLYQPFILSLPDYVDFPMFKEEQKVKEALNNENAMITKVYDSNEPPVYCAQDVSPIAKLHHLNQLPRWPQKALTRFWNRGTLRQDTEDVLRAIAYDPDCGLIVKQCISDIVWKSSVSQSLKSIVTAGLLKKLGNMYQLSDSDSVDSDEGIRYKTESIRNKSRSSETDSPSSKKDSDHHKYRERKRSRSPRYCSYNESKMVKTEKKEQPEDDFNRKIRWRESDRHKVREDDKRDTRKHKEREKTKRKSQSETQLVKRTSEHCKEPNLEKVEESTSFGPALPPKKHKISDVDRTEDENKSIGPEFPAHLKIVTCDENAQNEGKNQLVHSSETIGPDLPHNFKEIHNHIESTLPKCTEESNALIQNHIVGPALPPHLLKKNLEKVDLHGPTVLSTADERANKTIGPAIPPHLRQKLLEESSTVPGKPIEEGVISEDDEVYGPIPVGENYSKAHIKLEERALQIKMDQLQPAEDKQPGREEWMLSLPEAKAASFGTNTEPSVDDEFLPSVSIFMDGSPEDKAKKKAGKVEPKVDLQREAELKEIRKKRQRTRGSCKEK</sequence>
<dbReference type="EMBL" id="JANEYF010003027">
    <property type="protein sequence ID" value="KAJ8940039.1"/>
    <property type="molecule type" value="Genomic_DNA"/>
</dbReference>
<keyword evidence="14" id="KW-0496">Mitochondrion</keyword>
<organism evidence="21 22">
    <name type="scientific">Rhamnusium bicolor</name>
    <dbReference type="NCBI Taxonomy" id="1586634"/>
    <lineage>
        <taxon>Eukaryota</taxon>
        <taxon>Metazoa</taxon>
        <taxon>Ecdysozoa</taxon>
        <taxon>Arthropoda</taxon>
        <taxon>Hexapoda</taxon>
        <taxon>Insecta</taxon>
        <taxon>Pterygota</taxon>
        <taxon>Neoptera</taxon>
        <taxon>Endopterygota</taxon>
        <taxon>Coleoptera</taxon>
        <taxon>Polyphaga</taxon>
        <taxon>Cucujiformia</taxon>
        <taxon>Chrysomeloidea</taxon>
        <taxon>Cerambycidae</taxon>
        <taxon>Lepturinae</taxon>
        <taxon>Rhagiini</taxon>
        <taxon>Rhamnusium</taxon>
    </lineage>
</organism>
<dbReference type="GO" id="GO:0016024">
    <property type="term" value="P:CDP-diacylglycerol biosynthetic process"/>
    <property type="evidence" value="ECO:0007669"/>
    <property type="project" value="TreeGrafter"/>
</dbReference>
<evidence type="ECO:0000256" key="10">
    <source>
        <dbReference type="ARBA" id="ARBA00022695"/>
    </source>
</evidence>
<keyword evidence="11" id="KW-0999">Mitochondrion inner membrane</keyword>
<evidence type="ECO:0000256" key="15">
    <source>
        <dbReference type="ARBA" id="ARBA00023136"/>
    </source>
</evidence>
<evidence type="ECO:0000256" key="14">
    <source>
        <dbReference type="ARBA" id="ARBA00023128"/>
    </source>
</evidence>
<comment type="pathway">
    <text evidence="3">Phospholipid metabolism; CDP-diacylglycerol biosynthesis; CDP-diacylglycerol from sn-glycerol 3-phosphate: step 3/3.</text>
</comment>
<comment type="cofactor">
    <cofactor evidence="1">
        <name>Mg(2+)</name>
        <dbReference type="ChEBI" id="CHEBI:18420"/>
    </cofactor>
</comment>
<evidence type="ECO:0000313" key="22">
    <source>
        <dbReference type="Proteomes" id="UP001162156"/>
    </source>
</evidence>
<keyword evidence="9" id="KW-0808">Transferase</keyword>
<dbReference type="GO" id="GO:0004605">
    <property type="term" value="F:phosphatidate cytidylyltransferase activity"/>
    <property type="evidence" value="ECO:0007669"/>
    <property type="project" value="UniProtKB-EC"/>
</dbReference>
<feature type="region of interest" description="Disordered" evidence="20">
    <location>
        <begin position="746"/>
        <end position="765"/>
    </location>
</feature>
<feature type="compositionally biased region" description="Basic and acidic residues" evidence="20">
    <location>
        <begin position="434"/>
        <end position="444"/>
    </location>
</feature>
<dbReference type="Pfam" id="PF09139">
    <property type="entry name" value="Tam41_Mmp37"/>
    <property type="match status" value="1"/>
</dbReference>
<evidence type="ECO:0000256" key="18">
    <source>
        <dbReference type="ARBA" id="ARBA00029893"/>
    </source>
</evidence>
<dbReference type="PANTHER" id="PTHR13619">
    <property type="entry name" value="PHOSPHATIDATE CYTIDYLYLTRANSFERASE, MITOCHONDRIAL"/>
    <property type="match status" value="1"/>
</dbReference>
<keyword evidence="17" id="KW-1208">Phospholipid metabolism</keyword>
<reference evidence="21" key="1">
    <citation type="journal article" date="2023" name="Insect Mol. Biol.">
        <title>Genome sequencing provides insights into the evolution of gene families encoding plant cell wall-degrading enzymes in longhorned beetles.</title>
        <authorList>
            <person name="Shin N.R."/>
            <person name="Okamura Y."/>
            <person name="Kirsch R."/>
            <person name="Pauchet Y."/>
        </authorList>
    </citation>
    <scope>NUCLEOTIDE SEQUENCE</scope>
    <source>
        <strain evidence="21">RBIC_L_NR</strain>
    </source>
</reference>
<feature type="compositionally biased region" description="Basic and acidic residues" evidence="20">
    <location>
        <begin position="497"/>
        <end position="508"/>
    </location>
</feature>
<feature type="region of interest" description="Disordered" evidence="20">
    <location>
        <begin position="719"/>
        <end position="741"/>
    </location>
</feature>
<proteinExistence type="inferred from homology"/>
<dbReference type="GO" id="GO:0005743">
    <property type="term" value="C:mitochondrial inner membrane"/>
    <property type="evidence" value="ECO:0007669"/>
    <property type="project" value="UniProtKB-SubCell"/>
</dbReference>
<evidence type="ECO:0000256" key="9">
    <source>
        <dbReference type="ARBA" id="ARBA00022679"/>
    </source>
</evidence>
<evidence type="ECO:0000256" key="5">
    <source>
        <dbReference type="ARBA" id="ARBA00005458"/>
    </source>
</evidence>
<evidence type="ECO:0000256" key="3">
    <source>
        <dbReference type="ARBA" id="ARBA00005119"/>
    </source>
</evidence>
<comment type="subcellular location">
    <subcellularLocation>
        <location evidence="2">Mitochondrion inner membrane</location>
        <topology evidence="2">Peripheral membrane protein</topology>
        <orientation evidence="2">Matrix side</orientation>
    </subcellularLocation>
</comment>
<evidence type="ECO:0000256" key="2">
    <source>
        <dbReference type="ARBA" id="ARBA00004443"/>
    </source>
</evidence>
<evidence type="ECO:0000256" key="6">
    <source>
        <dbReference type="ARBA" id="ARBA00012487"/>
    </source>
</evidence>
<evidence type="ECO:0000313" key="21">
    <source>
        <dbReference type="EMBL" id="KAJ8940039.1"/>
    </source>
</evidence>
<evidence type="ECO:0000256" key="17">
    <source>
        <dbReference type="ARBA" id="ARBA00023264"/>
    </source>
</evidence>
<keyword evidence="16" id="KW-0594">Phospholipid biosynthesis</keyword>
<keyword evidence="12" id="KW-0460">Magnesium</keyword>
<protein>
    <recommendedName>
        <fullName evidence="7">Phosphatidate cytidylyltransferase, mitochondrial</fullName>
        <ecNumber evidence="6">2.7.7.41</ecNumber>
    </recommendedName>
    <alternativeName>
        <fullName evidence="18">CDP-diacylglycerol synthase</fullName>
    </alternativeName>
    <alternativeName>
        <fullName evidence="19">Mitochondrial translocator assembly and maintenance protein 41 homolog</fullName>
    </alternativeName>
</protein>
<evidence type="ECO:0000256" key="11">
    <source>
        <dbReference type="ARBA" id="ARBA00022792"/>
    </source>
</evidence>
<feature type="region of interest" description="Disordered" evidence="20">
    <location>
        <begin position="434"/>
        <end position="511"/>
    </location>
</feature>
<evidence type="ECO:0000256" key="7">
    <source>
        <dbReference type="ARBA" id="ARBA00018337"/>
    </source>
</evidence>
<evidence type="ECO:0000256" key="8">
    <source>
        <dbReference type="ARBA" id="ARBA00022516"/>
    </source>
</evidence>
<dbReference type="PANTHER" id="PTHR13619:SF0">
    <property type="entry name" value="PHOSPHATIDATE CYTIDYLYLTRANSFERASE, MITOCHONDRIAL"/>
    <property type="match status" value="1"/>
</dbReference>
<feature type="compositionally biased region" description="Basic and acidic residues" evidence="20">
    <location>
        <begin position="725"/>
        <end position="741"/>
    </location>
</feature>
<comment type="caution">
    <text evidence="21">The sequence shown here is derived from an EMBL/GenBank/DDBJ whole genome shotgun (WGS) entry which is preliminary data.</text>
</comment>
<evidence type="ECO:0000256" key="19">
    <source>
        <dbReference type="ARBA" id="ARBA00031502"/>
    </source>
</evidence>
<accession>A0AAV8XM99</accession>
<evidence type="ECO:0000256" key="1">
    <source>
        <dbReference type="ARBA" id="ARBA00001946"/>
    </source>
</evidence>
<keyword evidence="15" id="KW-0472">Membrane</keyword>
<feature type="compositionally biased region" description="Basic residues" evidence="20">
    <location>
        <begin position="445"/>
        <end position="457"/>
    </location>
</feature>
<comment type="similarity">
    <text evidence="5">Belongs to the TAM41 family.</text>
</comment>
<dbReference type="AlphaFoldDB" id="A0AAV8XM99"/>
<feature type="region of interest" description="Disordered" evidence="20">
    <location>
        <begin position="351"/>
        <end position="421"/>
    </location>
</feature>
<dbReference type="Proteomes" id="UP001162156">
    <property type="component" value="Unassembled WGS sequence"/>
</dbReference>
<evidence type="ECO:0000256" key="13">
    <source>
        <dbReference type="ARBA" id="ARBA00023098"/>
    </source>
</evidence>
<evidence type="ECO:0000256" key="20">
    <source>
        <dbReference type="SAM" id="MobiDB-lite"/>
    </source>
</evidence>